<proteinExistence type="predicted"/>
<keyword evidence="2" id="KW-1185">Reference proteome</keyword>
<evidence type="ECO:0000313" key="2">
    <source>
        <dbReference type="Proteomes" id="UP000218334"/>
    </source>
</evidence>
<dbReference type="EMBL" id="KZ293497">
    <property type="protein sequence ID" value="PBK59794.1"/>
    <property type="molecule type" value="Genomic_DNA"/>
</dbReference>
<sequence>MVPRTLTLHPSAITSTVLKSCRFAHNDFYMTAQGRRKHVKSPDFLPLQYLSQEEKKRLSSPPPDPSELKDLVLQERYEGARRLRIHLLSLQVPIQRDIIYADAAFHYIESQPKDFVQEFVAWLTLVPPKHDMPRWGSPFSRIQRFLFSTGVPDVSFPIVTQFGAVAASMGYLKDIWPRLGQTLTLLADPASGLSYLTDLERAAVQYEKGLHPERVLQIEQYYRTMMINACCHMGWLQQAVNLLHKSNETRLPQDTYQLILHKLREDGDEDGVEIAKKIIVAHEASVAWQMRSTMLMPSRYHRYYGAQAIQEGSGTEP</sequence>
<accession>A0A2H3AST8</accession>
<reference evidence="2" key="1">
    <citation type="journal article" date="2017" name="Nat. Ecol. Evol.">
        <title>Genome expansion and lineage-specific genetic innovations in the forest pathogenic fungi Armillaria.</title>
        <authorList>
            <person name="Sipos G."/>
            <person name="Prasanna A.N."/>
            <person name="Walter M.C."/>
            <person name="O'Connor E."/>
            <person name="Balint B."/>
            <person name="Krizsan K."/>
            <person name="Kiss B."/>
            <person name="Hess J."/>
            <person name="Varga T."/>
            <person name="Slot J."/>
            <person name="Riley R."/>
            <person name="Boka B."/>
            <person name="Rigling D."/>
            <person name="Barry K."/>
            <person name="Lee J."/>
            <person name="Mihaltcheva S."/>
            <person name="LaButti K."/>
            <person name="Lipzen A."/>
            <person name="Waldron R."/>
            <person name="Moloney N.M."/>
            <person name="Sperisen C."/>
            <person name="Kredics L."/>
            <person name="Vagvoelgyi C."/>
            <person name="Patrignani A."/>
            <person name="Fitzpatrick D."/>
            <person name="Nagy I."/>
            <person name="Doyle S."/>
            <person name="Anderson J.B."/>
            <person name="Grigoriev I.V."/>
            <person name="Gueldener U."/>
            <person name="Muensterkoetter M."/>
            <person name="Nagy L.G."/>
        </authorList>
    </citation>
    <scope>NUCLEOTIDE SEQUENCE [LARGE SCALE GENOMIC DNA]</scope>
    <source>
        <strain evidence="2">28-4</strain>
    </source>
</reference>
<dbReference type="Proteomes" id="UP000218334">
    <property type="component" value="Unassembled WGS sequence"/>
</dbReference>
<dbReference type="AlphaFoldDB" id="A0A2H3AST8"/>
<name>A0A2H3AST8_9AGAR</name>
<organism evidence="1 2">
    <name type="scientific">Armillaria solidipes</name>
    <dbReference type="NCBI Taxonomy" id="1076256"/>
    <lineage>
        <taxon>Eukaryota</taxon>
        <taxon>Fungi</taxon>
        <taxon>Dikarya</taxon>
        <taxon>Basidiomycota</taxon>
        <taxon>Agaricomycotina</taxon>
        <taxon>Agaricomycetes</taxon>
        <taxon>Agaricomycetidae</taxon>
        <taxon>Agaricales</taxon>
        <taxon>Marasmiineae</taxon>
        <taxon>Physalacriaceae</taxon>
        <taxon>Armillaria</taxon>
    </lineage>
</organism>
<gene>
    <name evidence="1" type="ORF">ARMSODRAFT_966620</name>
</gene>
<protein>
    <submittedName>
        <fullName evidence="1">Uncharacterized protein</fullName>
    </submittedName>
</protein>
<evidence type="ECO:0000313" key="1">
    <source>
        <dbReference type="EMBL" id="PBK59794.1"/>
    </source>
</evidence>
<dbReference type="STRING" id="1076256.A0A2H3AST8"/>